<dbReference type="Pfam" id="PF10075">
    <property type="entry name" value="CSN8_PSD8_EIF3K"/>
    <property type="match status" value="1"/>
</dbReference>
<dbReference type="GO" id="GO:0003723">
    <property type="term" value="F:RNA binding"/>
    <property type="evidence" value="ECO:0007669"/>
    <property type="project" value="UniProtKB-UniRule"/>
</dbReference>
<organism evidence="4">
    <name type="scientific">Rhodotorula toruloides</name>
    <name type="common">Yeast</name>
    <name type="synonym">Rhodosporidium toruloides</name>
    <dbReference type="NCBI Taxonomy" id="5286"/>
    <lineage>
        <taxon>Eukaryota</taxon>
        <taxon>Fungi</taxon>
        <taxon>Dikarya</taxon>
        <taxon>Basidiomycota</taxon>
        <taxon>Pucciniomycotina</taxon>
        <taxon>Microbotryomycetes</taxon>
        <taxon>Sporidiobolales</taxon>
        <taxon>Sporidiobolaceae</taxon>
        <taxon>Rhodotorula</taxon>
    </lineage>
</organism>
<dbReference type="GO" id="GO:0016282">
    <property type="term" value="C:eukaryotic 43S preinitiation complex"/>
    <property type="evidence" value="ECO:0007669"/>
    <property type="project" value="UniProtKB-UniRule"/>
</dbReference>
<dbReference type="PANTHER" id="PTHR13022">
    <property type="entry name" value="EUKARYOTIC TRANSLATION INITIATION FACTOR 3 SUBUNIT 11"/>
    <property type="match status" value="1"/>
</dbReference>
<dbReference type="SUPFAM" id="SSF46785">
    <property type="entry name" value="Winged helix' DNA-binding domain"/>
    <property type="match status" value="1"/>
</dbReference>
<accession>A0A061BIA0</accession>
<sequence length="272" mass="30136">MLAQSDRPAHIQTLISSVDRYNPSNVHLLEDYLQSQLSNDQYDLLANLALLKLYQFNPAVCSPSASLSVLFLALAHAPFSPDFSLAWSLLSDSFVVGGSLPSAAPSDDDDEDDDEDGAPAAATTRAPAEPHGEKETAERLLALSKLMQARKFRDFWRLYREGDAAQGHKEHEVREAIESLARSAPAFDGRVRESIAREVERSFRSIAKPTLEAFLGTTDASQLEQLAKQRGWTVRDRDIQVPQNDSNTPKAVVTHERIEIEQLARLLGRSQA</sequence>
<name>A0A061BIA0_RHOTO</name>
<comment type="function">
    <text evidence="1">Component of the eukaryotic translation initiation factor 3 (eIF-3) complex, which is involved in protein synthesis of a specialized repertoire of mRNAs and, together with other initiation factors, stimulates binding of mRNA and methionyl-tRNAi to the 40S ribosome. The eIF-3 complex specifically targets and initiates translation of a subset of mRNAs involved in cell proliferation.</text>
</comment>
<dbReference type="InterPro" id="IPR016024">
    <property type="entry name" value="ARM-type_fold"/>
</dbReference>
<keyword evidence="1" id="KW-0648">Protein biosynthesis</keyword>
<dbReference type="GO" id="GO:0033290">
    <property type="term" value="C:eukaryotic 48S preinitiation complex"/>
    <property type="evidence" value="ECO:0007669"/>
    <property type="project" value="UniProtKB-UniRule"/>
</dbReference>
<feature type="compositionally biased region" description="Acidic residues" evidence="2">
    <location>
        <begin position="106"/>
        <end position="117"/>
    </location>
</feature>
<dbReference type="Gene3D" id="1.25.40.250">
    <property type="entry name" value="ARM repeat, domain 1"/>
    <property type="match status" value="1"/>
</dbReference>
<comment type="similarity">
    <text evidence="1">Belongs to the eIF-3 subunit K family.</text>
</comment>
<evidence type="ECO:0000313" key="4">
    <source>
        <dbReference type="EMBL" id="CDR49754.1"/>
    </source>
</evidence>
<dbReference type="InterPro" id="IPR036388">
    <property type="entry name" value="WH-like_DNA-bd_sf"/>
</dbReference>
<dbReference type="SUPFAM" id="SSF48371">
    <property type="entry name" value="ARM repeat"/>
    <property type="match status" value="1"/>
</dbReference>
<gene>
    <name evidence="4" type="ORF">RHTO0S_32e00144g</name>
</gene>
<dbReference type="AlphaFoldDB" id="A0A061BIA0"/>
<dbReference type="OrthoDB" id="337745at2759"/>
<dbReference type="HAMAP" id="MF_03010">
    <property type="entry name" value="eIF3k"/>
    <property type="match status" value="1"/>
</dbReference>
<protein>
    <recommendedName>
        <fullName evidence="1">Eukaryotic translation initiation factor 3 subunit K</fullName>
        <shortName evidence="1">eIF3k</shortName>
    </recommendedName>
    <alternativeName>
        <fullName evidence="1">eIF-3 p25</fullName>
    </alternativeName>
</protein>
<dbReference type="InterPro" id="IPR033464">
    <property type="entry name" value="CSN8_PSD8_EIF3K"/>
</dbReference>
<dbReference type="Gene3D" id="1.10.10.10">
    <property type="entry name" value="Winged helix-like DNA-binding domain superfamily/Winged helix DNA-binding domain"/>
    <property type="match status" value="1"/>
</dbReference>
<feature type="region of interest" description="Disordered" evidence="2">
    <location>
        <begin position="101"/>
        <end position="136"/>
    </location>
</feature>
<dbReference type="PANTHER" id="PTHR13022:SF0">
    <property type="entry name" value="EUKARYOTIC TRANSLATION INITIATION FACTOR 3 SUBUNIT K"/>
    <property type="match status" value="1"/>
</dbReference>
<reference evidence="4" key="1">
    <citation type="journal article" date="2014" name="Genome Announc.">
        <title>Draft genome sequence of Rhodosporidium toruloides CECT1137, an oleaginous yeast of biotechnological interest.</title>
        <authorList>
            <person name="Morin N."/>
            <person name="Calcas X."/>
            <person name="Devillers H."/>
            <person name="Durrens P."/>
            <person name="Sherman D.J."/>
            <person name="Nicaud J.-M."/>
            <person name="Neuveglise C."/>
        </authorList>
    </citation>
    <scope>NUCLEOTIDE SEQUENCE</scope>
    <source>
        <strain evidence="4">CECT1137</strain>
    </source>
</reference>
<feature type="domain" description="CSN8/PSMD8/EIF3K" evidence="3">
    <location>
        <begin position="122"/>
        <end position="246"/>
    </location>
</feature>
<comment type="subunit">
    <text evidence="1">Component of the eukaryotic translation initiation factor 3 (eIF-3) complex.</text>
</comment>
<dbReference type="GO" id="GO:0006446">
    <property type="term" value="P:regulation of translational initiation"/>
    <property type="evidence" value="ECO:0007669"/>
    <property type="project" value="InterPro"/>
</dbReference>
<dbReference type="GO" id="GO:0005852">
    <property type="term" value="C:eukaryotic translation initiation factor 3 complex"/>
    <property type="evidence" value="ECO:0007669"/>
    <property type="project" value="UniProtKB-UniRule"/>
</dbReference>
<feature type="compositionally biased region" description="Low complexity" evidence="2">
    <location>
        <begin position="118"/>
        <end position="127"/>
    </location>
</feature>
<proteinExistence type="inferred from homology"/>
<keyword evidence="1" id="KW-0396">Initiation factor</keyword>
<evidence type="ECO:0000256" key="2">
    <source>
        <dbReference type="SAM" id="MobiDB-lite"/>
    </source>
</evidence>
<dbReference type="InterPro" id="IPR009374">
    <property type="entry name" value="eIF3k"/>
</dbReference>
<evidence type="ECO:0000259" key="3">
    <source>
        <dbReference type="Pfam" id="PF10075"/>
    </source>
</evidence>
<comment type="subcellular location">
    <subcellularLocation>
        <location evidence="1">Cytoplasm</location>
    </subcellularLocation>
</comment>
<keyword evidence="1" id="KW-0963">Cytoplasm</keyword>
<dbReference type="GO" id="GO:0003743">
    <property type="term" value="F:translation initiation factor activity"/>
    <property type="evidence" value="ECO:0007669"/>
    <property type="project" value="UniProtKB-UniRule"/>
</dbReference>
<dbReference type="InterPro" id="IPR036390">
    <property type="entry name" value="WH_DNA-bd_sf"/>
</dbReference>
<evidence type="ECO:0000256" key="1">
    <source>
        <dbReference type="HAMAP-Rule" id="MF_03010"/>
    </source>
</evidence>
<dbReference type="InterPro" id="IPR016020">
    <property type="entry name" value="Transl_init_fac_sub12_N_euk"/>
</dbReference>
<dbReference type="GO" id="GO:0043022">
    <property type="term" value="F:ribosome binding"/>
    <property type="evidence" value="ECO:0007669"/>
    <property type="project" value="InterPro"/>
</dbReference>
<dbReference type="EMBL" id="LK052967">
    <property type="protein sequence ID" value="CDR49754.1"/>
    <property type="molecule type" value="Genomic_DNA"/>
</dbReference>
<dbReference type="GO" id="GO:0001732">
    <property type="term" value="P:formation of cytoplasmic translation initiation complex"/>
    <property type="evidence" value="ECO:0007669"/>
    <property type="project" value="UniProtKB-UniRule"/>
</dbReference>